<name>A0A3S5B8A5_9PLAT</name>
<feature type="non-terminal residue" evidence="5">
    <location>
        <position position="1"/>
    </location>
</feature>
<evidence type="ECO:0000256" key="2">
    <source>
        <dbReference type="ARBA" id="ARBA00023157"/>
    </source>
</evidence>
<dbReference type="InterPro" id="IPR051170">
    <property type="entry name" value="Neural/epithelial_adhesion"/>
</dbReference>
<evidence type="ECO:0000256" key="3">
    <source>
        <dbReference type="ARBA" id="ARBA00023319"/>
    </source>
</evidence>
<keyword evidence="1" id="KW-0677">Repeat</keyword>
<keyword evidence="3" id="KW-0393">Immunoglobulin domain</keyword>
<evidence type="ECO:0000313" key="6">
    <source>
        <dbReference type="Proteomes" id="UP000784294"/>
    </source>
</evidence>
<dbReference type="SUPFAM" id="SSF48726">
    <property type="entry name" value="Immunoglobulin"/>
    <property type="match status" value="1"/>
</dbReference>
<feature type="domain" description="Ig-like" evidence="4">
    <location>
        <begin position="32"/>
        <end position="125"/>
    </location>
</feature>
<dbReference type="PANTHER" id="PTHR12231">
    <property type="entry name" value="CTX-RELATED TYPE I TRANSMEMBRANE PROTEIN"/>
    <property type="match status" value="1"/>
</dbReference>
<dbReference type="InterPro" id="IPR013783">
    <property type="entry name" value="Ig-like_fold"/>
</dbReference>
<accession>A0A3S5B8A5</accession>
<dbReference type="Pfam" id="PF07679">
    <property type="entry name" value="I-set"/>
    <property type="match status" value="1"/>
</dbReference>
<keyword evidence="2" id="KW-1015">Disulfide bond</keyword>
<dbReference type="InterPro" id="IPR003599">
    <property type="entry name" value="Ig_sub"/>
</dbReference>
<dbReference type="SMART" id="SM00409">
    <property type="entry name" value="IG"/>
    <property type="match status" value="1"/>
</dbReference>
<evidence type="ECO:0000259" key="4">
    <source>
        <dbReference type="PROSITE" id="PS50835"/>
    </source>
</evidence>
<keyword evidence="6" id="KW-1185">Reference proteome</keyword>
<organism evidence="5 6">
    <name type="scientific">Protopolystoma xenopodis</name>
    <dbReference type="NCBI Taxonomy" id="117903"/>
    <lineage>
        <taxon>Eukaryota</taxon>
        <taxon>Metazoa</taxon>
        <taxon>Spiralia</taxon>
        <taxon>Lophotrochozoa</taxon>
        <taxon>Platyhelminthes</taxon>
        <taxon>Monogenea</taxon>
        <taxon>Polyopisthocotylea</taxon>
        <taxon>Polystomatidea</taxon>
        <taxon>Polystomatidae</taxon>
        <taxon>Protopolystoma</taxon>
    </lineage>
</organism>
<dbReference type="EMBL" id="CAAALY010277919">
    <property type="protein sequence ID" value="VEL42967.1"/>
    <property type="molecule type" value="Genomic_DNA"/>
</dbReference>
<dbReference type="Gene3D" id="2.60.40.10">
    <property type="entry name" value="Immunoglobulins"/>
    <property type="match status" value="1"/>
</dbReference>
<protein>
    <recommendedName>
        <fullName evidence="4">Ig-like domain-containing protein</fullName>
    </recommendedName>
</protein>
<dbReference type="OrthoDB" id="6244967at2759"/>
<comment type="caution">
    <text evidence="5">The sequence shown here is derived from an EMBL/GenBank/DDBJ whole genome shotgun (WGS) entry which is preliminary data.</text>
</comment>
<evidence type="ECO:0000313" key="5">
    <source>
        <dbReference type="EMBL" id="VEL42967.1"/>
    </source>
</evidence>
<dbReference type="PROSITE" id="PS50835">
    <property type="entry name" value="IG_LIKE"/>
    <property type="match status" value="1"/>
</dbReference>
<dbReference type="CDD" id="cd00096">
    <property type="entry name" value="Ig"/>
    <property type="match status" value="1"/>
</dbReference>
<dbReference type="Proteomes" id="UP000784294">
    <property type="component" value="Unassembled WGS sequence"/>
</dbReference>
<reference evidence="5" key="1">
    <citation type="submission" date="2018-11" db="EMBL/GenBank/DDBJ databases">
        <authorList>
            <consortium name="Pathogen Informatics"/>
        </authorList>
    </citation>
    <scope>NUCLEOTIDE SEQUENCE</scope>
</reference>
<dbReference type="AlphaFoldDB" id="A0A3S5B8A5"/>
<dbReference type="InterPro" id="IPR007110">
    <property type="entry name" value="Ig-like_dom"/>
</dbReference>
<gene>
    <name evidence="5" type="ORF">PXEA_LOCUS36407</name>
</gene>
<sequence>SASIADSGIFECTAKNPFGSTKASGELVVRRRTVITLPPIDTRVYEDQVVKFVCTADTDPMELENLKIIWFKDENLIDPHRTPRIQANWFDYSLVVGGAQPRDTGQYRCNATNGIDWAAATASLLVQGAFQQLVTF</sequence>
<dbReference type="InterPro" id="IPR036179">
    <property type="entry name" value="Ig-like_dom_sf"/>
</dbReference>
<proteinExistence type="predicted"/>
<dbReference type="InterPro" id="IPR013098">
    <property type="entry name" value="Ig_I-set"/>
</dbReference>
<evidence type="ECO:0000256" key="1">
    <source>
        <dbReference type="ARBA" id="ARBA00022737"/>
    </source>
</evidence>